<dbReference type="Proteomes" id="UP000800097">
    <property type="component" value="Unassembled WGS sequence"/>
</dbReference>
<proteinExistence type="predicted"/>
<accession>A0A6A6JQ31</accession>
<protein>
    <submittedName>
        <fullName evidence="1">Uncharacterized protein</fullName>
    </submittedName>
</protein>
<evidence type="ECO:0000313" key="1">
    <source>
        <dbReference type="EMBL" id="KAF2278365.1"/>
    </source>
</evidence>
<keyword evidence="2" id="KW-1185">Reference proteome</keyword>
<organism evidence="1 2">
    <name type="scientific">Westerdykella ornata</name>
    <dbReference type="NCBI Taxonomy" id="318751"/>
    <lineage>
        <taxon>Eukaryota</taxon>
        <taxon>Fungi</taxon>
        <taxon>Dikarya</taxon>
        <taxon>Ascomycota</taxon>
        <taxon>Pezizomycotina</taxon>
        <taxon>Dothideomycetes</taxon>
        <taxon>Pleosporomycetidae</taxon>
        <taxon>Pleosporales</taxon>
        <taxon>Sporormiaceae</taxon>
        <taxon>Westerdykella</taxon>
    </lineage>
</organism>
<dbReference type="AlphaFoldDB" id="A0A6A6JQ31"/>
<reference evidence="1" key="1">
    <citation type="journal article" date="2020" name="Stud. Mycol.">
        <title>101 Dothideomycetes genomes: a test case for predicting lifestyles and emergence of pathogens.</title>
        <authorList>
            <person name="Haridas S."/>
            <person name="Albert R."/>
            <person name="Binder M."/>
            <person name="Bloem J."/>
            <person name="Labutti K."/>
            <person name="Salamov A."/>
            <person name="Andreopoulos B."/>
            <person name="Baker S."/>
            <person name="Barry K."/>
            <person name="Bills G."/>
            <person name="Bluhm B."/>
            <person name="Cannon C."/>
            <person name="Castanera R."/>
            <person name="Culley D."/>
            <person name="Daum C."/>
            <person name="Ezra D."/>
            <person name="Gonzalez J."/>
            <person name="Henrissat B."/>
            <person name="Kuo A."/>
            <person name="Liang C."/>
            <person name="Lipzen A."/>
            <person name="Lutzoni F."/>
            <person name="Magnuson J."/>
            <person name="Mondo S."/>
            <person name="Nolan M."/>
            <person name="Ohm R."/>
            <person name="Pangilinan J."/>
            <person name="Park H.-J."/>
            <person name="Ramirez L."/>
            <person name="Alfaro M."/>
            <person name="Sun H."/>
            <person name="Tritt A."/>
            <person name="Yoshinaga Y."/>
            <person name="Zwiers L.-H."/>
            <person name="Turgeon B."/>
            <person name="Goodwin S."/>
            <person name="Spatafora J."/>
            <person name="Crous P."/>
            <person name="Grigoriev I."/>
        </authorList>
    </citation>
    <scope>NUCLEOTIDE SEQUENCE</scope>
    <source>
        <strain evidence="1">CBS 379.55</strain>
    </source>
</reference>
<dbReference type="RefSeq" id="XP_033655904.1">
    <property type="nucleotide sequence ID" value="XM_033794148.1"/>
</dbReference>
<gene>
    <name evidence="1" type="ORF">EI97DRAFT_251430</name>
</gene>
<evidence type="ECO:0000313" key="2">
    <source>
        <dbReference type="Proteomes" id="UP000800097"/>
    </source>
</evidence>
<sequence>MRVSAPGTCFLRRVLVLVTRKQQCSFMRFMNSRHANSTLREVELILLLEVNVVCIGLDGSGYYYIERSICYAPRIRTIKCKHAFATCSGGPEYRNSAVAATRHCEGAAYAQSCRVTATLTNGPASCTASKDDVYADLCMTNHSTAMKRRPSAASLSIASALYPIRVAGRSSGLEIVICTGGWVVQLE</sequence>
<dbReference type="GeneID" id="54547323"/>
<dbReference type="EMBL" id="ML986488">
    <property type="protein sequence ID" value="KAF2278365.1"/>
    <property type="molecule type" value="Genomic_DNA"/>
</dbReference>
<name>A0A6A6JQ31_WESOR</name>